<dbReference type="SUPFAM" id="SSF46689">
    <property type="entry name" value="Homeodomain-like"/>
    <property type="match status" value="2"/>
</dbReference>
<organism evidence="5 6">
    <name type="scientific">Paenibacillus woosongensis</name>
    <dbReference type="NCBI Taxonomy" id="307580"/>
    <lineage>
        <taxon>Bacteria</taxon>
        <taxon>Bacillati</taxon>
        <taxon>Bacillota</taxon>
        <taxon>Bacilli</taxon>
        <taxon>Bacillales</taxon>
        <taxon>Paenibacillaceae</taxon>
        <taxon>Paenibacillus</taxon>
    </lineage>
</organism>
<evidence type="ECO:0000313" key="6">
    <source>
        <dbReference type="Proteomes" id="UP001177943"/>
    </source>
</evidence>
<gene>
    <name evidence="5" type="ORF">QNH46_17015</name>
</gene>
<dbReference type="SUPFAM" id="SSF51215">
    <property type="entry name" value="Regulatory protein AraC"/>
    <property type="match status" value="1"/>
</dbReference>
<sequence>MIRATEIVHFPAPPAPYYLECGYTSYAPGEEHPNRQNMGKFDLILMKSGTLFIGEEQRKWVLTAGQSLLLLPDRYHYAVQPCEEDTTFYWVHFHSVCEWAEFAAGQQIALQSEQHYHEFLTSPYDIQLPKMWDMPYPERAYQLMETLLQTPGTRQSSAFWTQQQAFEELLRMMDLRQLEQYTSPAVAVAEKTEAFIRNNYRTELTSGDMSAALHYHYNYITRCMKQVYGMTPNDYLQHYRLEQSKLLLLKTEWKIAEIANYVGFRNTPYFSNRFAGKYGCSPQQFRRQFSHPPVVRVRTKS</sequence>
<dbReference type="Proteomes" id="UP001177943">
    <property type="component" value="Chromosome"/>
</dbReference>
<dbReference type="InterPro" id="IPR020449">
    <property type="entry name" value="Tscrpt_reg_AraC-type_HTH"/>
</dbReference>
<dbReference type="RefSeq" id="WP_283925323.1">
    <property type="nucleotide sequence ID" value="NZ_CP126084.1"/>
</dbReference>
<dbReference type="Gene3D" id="2.60.120.280">
    <property type="entry name" value="Regulatory protein AraC"/>
    <property type="match status" value="1"/>
</dbReference>
<dbReference type="InterPro" id="IPR018060">
    <property type="entry name" value="HTH_AraC"/>
</dbReference>
<dbReference type="PANTHER" id="PTHR43280">
    <property type="entry name" value="ARAC-FAMILY TRANSCRIPTIONAL REGULATOR"/>
    <property type="match status" value="1"/>
</dbReference>
<dbReference type="EMBL" id="CP126084">
    <property type="protein sequence ID" value="WHX47833.1"/>
    <property type="molecule type" value="Genomic_DNA"/>
</dbReference>
<dbReference type="SMART" id="SM00342">
    <property type="entry name" value="HTH_ARAC"/>
    <property type="match status" value="1"/>
</dbReference>
<evidence type="ECO:0000256" key="3">
    <source>
        <dbReference type="ARBA" id="ARBA00023163"/>
    </source>
</evidence>
<reference evidence="5" key="1">
    <citation type="submission" date="2023-05" db="EMBL/GenBank/DDBJ databases">
        <title>Comparative genomics of Bacillaceae isolates and their secondary metabolite potential.</title>
        <authorList>
            <person name="Song L."/>
            <person name="Nielsen L.J."/>
            <person name="Mohite O."/>
            <person name="Xu X."/>
            <person name="Weber T."/>
            <person name="Kovacs A.T."/>
        </authorList>
    </citation>
    <scope>NUCLEOTIDE SEQUENCE</scope>
    <source>
        <strain evidence="5">B2_4</strain>
    </source>
</reference>
<accession>A0AA95I5S7</accession>
<name>A0AA95I5S7_9BACL</name>
<keyword evidence="2" id="KW-0238">DNA-binding</keyword>
<evidence type="ECO:0000313" key="5">
    <source>
        <dbReference type="EMBL" id="WHX47833.1"/>
    </source>
</evidence>
<dbReference type="InterPro" id="IPR037923">
    <property type="entry name" value="HTH-like"/>
</dbReference>
<keyword evidence="3" id="KW-0804">Transcription</keyword>
<feature type="domain" description="HTH araC/xylS-type" evidence="4">
    <location>
        <begin position="190"/>
        <end position="288"/>
    </location>
</feature>
<dbReference type="PRINTS" id="PR00032">
    <property type="entry name" value="HTHARAC"/>
</dbReference>
<dbReference type="AlphaFoldDB" id="A0AA95I5S7"/>
<keyword evidence="1" id="KW-0805">Transcription regulation</keyword>
<evidence type="ECO:0000256" key="2">
    <source>
        <dbReference type="ARBA" id="ARBA00023125"/>
    </source>
</evidence>
<evidence type="ECO:0000259" key="4">
    <source>
        <dbReference type="PROSITE" id="PS01124"/>
    </source>
</evidence>
<proteinExistence type="predicted"/>
<dbReference type="PROSITE" id="PS01124">
    <property type="entry name" value="HTH_ARAC_FAMILY_2"/>
    <property type="match status" value="1"/>
</dbReference>
<dbReference type="GO" id="GO:0003700">
    <property type="term" value="F:DNA-binding transcription factor activity"/>
    <property type="evidence" value="ECO:0007669"/>
    <property type="project" value="InterPro"/>
</dbReference>
<protein>
    <submittedName>
        <fullName evidence="5">AraC family transcriptional regulator</fullName>
    </submittedName>
</protein>
<dbReference type="KEGG" id="pwn:QNH46_17015"/>
<evidence type="ECO:0000256" key="1">
    <source>
        <dbReference type="ARBA" id="ARBA00023015"/>
    </source>
</evidence>
<dbReference type="Pfam" id="PF12833">
    <property type="entry name" value="HTH_18"/>
    <property type="match status" value="1"/>
</dbReference>
<dbReference type="Gene3D" id="1.10.10.60">
    <property type="entry name" value="Homeodomain-like"/>
    <property type="match status" value="2"/>
</dbReference>
<dbReference type="InterPro" id="IPR009057">
    <property type="entry name" value="Homeodomain-like_sf"/>
</dbReference>
<dbReference type="GO" id="GO:0043565">
    <property type="term" value="F:sequence-specific DNA binding"/>
    <property type="evidence" value="ECO:0007669"/>
    <property type="project" value="InterPro"/>
</dbReference>
<dbReference type="PANTHER" id="PTHR43280:SF2">
    <property type="entry name" value="HTH-TYPE TRANSCRIPTIONAL REGULATOR EXSA"/>
    <property type="match status" value="1"/>
</dbReference>